<dbReference type="Gene3D" id="3.30.1490.300">
    <property type="match status" value="1"/>
</dbReference>
<dbReference type="PANTHER" id="PTHR32432:SF3">
    <property type="entry name" value="ETHANOLAMINE UTILIZATION PROTEIN EUTJ"/>
    <property type="match status" value="1"/>
</dbReference>
<proteinExistence type="predicted"/>
<accession>A0A0F9XIM5</accession>
<organism evidence="1">
    <name type="scientific">marine sediment metagenome</name>
    <dbReference type="NCBI Taxonomy" id="412755"/>
    <lineage>
        <taxon>unclassified sequences</taxon>
        <taxon>metagenomes</taxon>
        <taxon>ecological metagenomes</taxon>
    </lineage>
</organism>
<dbReference type="NCBIfam" id="TIGR01175">
    <property type="entry name" value="pilM"/>
    <property type="match status" value="1"/>
</dbReference>
<comment type="caution">
    <text evidence="1">The sequence shown here is derived from an EMBL/GenBank/DDBJ whole genome shotgun (WGS) entry which is preliminary data.</text>
</comment>
<dbReference type="SUPFAM" id="SSF53067">
    <property type="entry name" value="Actin-like ATPase domain"/>
    <property type="match status" value="2"/>
</dbReference>
<dbReference type="Gene3D" id="3.30.420.40">
    <property type="match status" value="2"/>
</dbReference>
<protein>
    <recommendedName>
        <fullName evidence="2">SHS2 domain-containing protein</fullName>
    </recommendedName>
</protein>
<evidence type="ECO:0000313" key="1">
    <source>
        <dbReference type="EMBL" id="KKN91768.1"/>
    </source>
</evidence>
<reference evidence="1" key="1">
    <citation type="journal article" date="2015" name="Nature">
        <title>Complex archaea that bridge the gap between prokaryotes and eukaryotes.</title>
        <authorList>
            <person name="Spang A."/>
            <person name="Saw J.H."/>
            <person name="Jorgensen S.L."/>
            <person name="Zaremba-Niedzwiedzka K."/>
            <person name="Martijn J."/>
            <person name="Lind A.E."/>
            <person name="van Eijk R."/>
            <person name="Schleper C."/>
            <person name="Guy L."/>
            <person name="Ettema T.J."/>
        </authorList>
    </citation>
    <scope>NUCLEOTIDE SEQUENCE</scope>
</reference>
<evidence type="ECO:0008006" key="2">
    <source>
        <dbReference type="Google" id="ProtNLM"/>
    </source>
</evidence>
<dbReference type="InterPro" id="IPR050696">
    <property type="entry name" value="FtsA/MreB"/>
</dbReference>
<dbReference type="EMBL" id="LAZR01000100">
    <property type="protein sequence ID" value="KKN91768.1"/>
    <property type="molecule type" value="Genomic_DNA"/>
</dbReference>
<dbReference type="PIRSF" id="PIRSF019169">
    <property type="entry name" value="PilM"/>
    <property type="match status" value="1"/>
</dbReference>
<name>A0A0F9XIM5_9ZZZZ</name>
<dbReference type="CDD" id="cd24049">
    <property type="entry name" value="ASKHA_NBD_PilM"/>
    <property type="match status" value="1"/>
</dbReference>
<dbReference type="PANTHER" id="PTHR32432">
    <property type="entry name" value="CELL DIVISION PROTEIN FTSA-RELATED"/>
    <property type="match status" value="1"/>
</dbReference>
<sequence length="380" mass="42189">MIKLPFKITLPKLTISHQSCLGVDIGTAFIKIVSLTKVGARVKLDNYGETSALILYEKPFRTFEKNTLLLSSSEVAKALRAILSEVKTKKKEAVFSVPDFSSFFTNFELPQMTEEELPQAIQFEAPQHIPLSLSEVTIDWQVVEGKPGDKKGTKLKILLVAVPNEVIYQYREIAKLSNLKLQGLEAEAFSLSRAAIKNQDLKKIVSIVDIGAQSTTCSIIDKGVLKLSRSFDIAGNELTQTLAKSLNINYKAAEESKKKYGLRFLRGDSERETLPALEENNPKKAAQALVPVIDSIIVEIKRIFQNFRQTEDKTVEKIILTGGTSLIPGFQEHFSSSLEKETEVINPFADIFYPPILEKSLKEMGPAYAVVVGAALRGLR</sequence>
<gene>
    <name evidence="1" type="ORF">LCGC14_0214410</name>
</gene>
<dbReference type="InterPro" id="IPR005883">
    <property type="entry name" value="PilM"/>
</dbReference>
<dbReference type="InterPro" id="IPR043129">
    <property type="entry name" value="ATPase_NBD"/>
</dbReference>
<dbReference type="Pfam" id="PF11104">
    <property type="entry name" value="PilM_2"/>
    <property type="match status" value="1"/>
</dbReference>
<dbReference type="AlphaFoldDB" id="A0A0F9XIM5"/>